<reference evidence="2" key="1">
    <citation type="submission" date="2022-11" db="UniProtKB">
        <authorList>
            <consortium name="WormBaseParasite"/>
        </authorList>
    </citation>
    <scope>IDENTIFICATION</scope>
</reference>
<organism evidence="1 2">
    <name type="scientific">Romanomermis culicivorax</name>
    <name type="common">Nematode worm</name>
    <dbReference type="NCBI Taxonomy" id="13658"/>
    <lineage>
        <taxon>Eukaryota</taxon>
        <taxon>Metazoa</taxon>
        <taxon>Ecdysozoa</taxon>
        <taxon>Nematoda</taxon>
        <taxon>Enoplea</taxon>
        <taxon>Dorylaimia</taxon>
        <taxon>Mermithida</taxon>
        <taxon>Mermithoidea</taxon>
        <taxon>Mermithidae</taxon>
        <taxon>Romanomermis</taxon>
    </lineage>
</organism>
<keyword evidence="1" id="KW-1185">Reference proteome</keyword>
<name>A0A915I7I4_ROMCU</name>
<dbReference type="AlphaFoldDB" id="A0A915I7I4"/>
<evidence type="ECO:0000313" key="2">
    <source>
        <dbReference type="WBParaSite" id="nRc.2.0.1.t09294-RA"/>
    </source>
</evidence>
<protein>
    <submittedName>
        <fullName evidence="2">Uncharacterized protein</fullName>
    </submittedName>
</protein>
<accession>A0A915I7I4</accession>
<proteinExistence type="predicted"/>
<dbReference type="WBParaSite" id="nRc.2.0.1.t09294-RA">
    <property type="protein sequence ID" value="nRc.2.0.1.t09294-RA"/>
    <property type="gene ID" value="nRc.2.0.1.g09294"/>
</dbReference>
<sequence length="67" mass="8204">MIIVRYFDDHRKFFENGSDKNCCYQVMMEKILEEAQNSIQHFHTYNDVGLKHVELYKNYTEDYGYLK</sequence>
<evidence type="ECO:0000313" key="1">
    <source>
        <dbReference type="Proteomes" id="UP000887565"/>
    </source>
</evidence>
<dbReference type="Proteomes" id="UP000887565">
    <property type="component" value="Unplaced"/>
</dbReference>